<evidence type="ECO:0000313" key="11">
    <source>
        <dbReference type="Proteomes" id="UP000635902"/>
    </source>
</evidence>
<feature type="transmembrane region" description="Helical" evidence="7">
    <location>
        <begin position="312"/>
        <end position="341"/>
    </location>
</feature>
<comment type="caution">
    <text evidence="10">The sequence shown here is derived from an EMBL/GenBank/DDBJ whole genome shotgun (WGS) entry which is preliminary data.</text>
</comment>
<evidence type="ECO:0000256" key="6">
    <source>
        <dbReference type="ARBA" id="ARBA00038076"/>
    </source>
</evidence>
<evidence type="ECO:0000259" key="8">
    <source>
        <dbReference type="Pfam" id="PF02687"/>
    </source>
</evidence>
<feature type="transmembrane region" description="Helical" evidence="7">
    <location>
        <begin position="442"/>
        <end position="473"/>
    </location>
</feature>
<evidence type="ECO:0000256" key="1">
    <source>
        <dbReference type="ARBA" id="ARBA00004651"/>
    </source>
</evidence>
<comment type="subcellular location">
    <subcellularLocation>
        <location evidence="1">Cell membrane</location>
        <topology evidence="1">Multi-pass membrane protein</topology>
    </subcellularLocation>
</comment>
<keyword evidence="5 7" id="KW-0472">Membrane</keyword>
<evidence type="ECO:0000259" key="9">
    <source>
        <dbReference type="Pfam" id="PF12704"/>
    </source>
</evidence>
<feature type="domain" description="ABC3 transporter permease C-terminal" evidence="8">
    <location>
        <begin position="269"/>
        <end position="386"/>
    </location>
</feature>
<feature type="transmembrane region" description="Helical" evidence="7">
    <location>
        <begin position="410"/>
        <end position="430"/>
    </location>
</feature>
<dbReference type="PANTHER" id="PTHR30572">
    <property type="entry name" value="MEMBRANE COMPONENT OF TRANSPORTER-RELATED"/>
    <property type="match status" value="1"/>
</dbReference>
<feature type="domain" description="ABC3 transporter permease C-terminal" evidence="8">
    <location>
        <begin position="745"/>
        <end position="861"/>
    </location>
</feature>
<keyword evidence="4 7" id="KW-1133">Transmembrane helix</keyword>
<evidence type="ECO:0000256" key="4">
    <source>
        <dbReference type="ARBA" id="ARBA00022989"/>
    </source>
</evidence>
<evidence type="ECO:0000256" key="3">
    <source>
        <dbReference type="ARBA" id="ARBA00022692"/>
    </source>
</evidence>
<protein>
    <submittedName>
        <fullName evidence="10">ABC transporter permease</fullName>
    </submittedName>
</protein>
<accession>A0ABR9ZL20</accession>
<keyword evidence="2" id="KW-1003">Cell membrane</keyword>
<feature type="transmembrane region" description="Helical" evidence="7">
    <location>
        <begin position="787"/>
        <end position="814"/>
    </location>
</feature>
<dbReference type="Proteomes" id="UP000635902">
    <property type="component" value="Unassembled WGS sequence"/>
</dbReference>
<proteinExistence type="inferred from homology"/>
<comment type="similarity">
    <text evidence="6">Belongs to the ABC-4 integral membrane protein family.</text>
</comment>
<dbReference type="PANTHER" id="PTHR30572:SF4">
    <property type="entry name" value="ABC TRANSPORTER PERMEASE YTRF"/>
    <property type="match status" value="1"/>
</dbReference>
<reference evidence="10 11" key="1">
    <citation type="submission" date="2020-10" db="EMBL/GenBank/DDBJ databases">
        <title>Novel species in genus Corynebacterium.</title>
        <authorList>
            <person name="Zhang G."/>
        </authorList>
    </citation>
    <scope>NUCLEOTIDE SEQUENCE [LARGE SCALE GENOMIC DNA]</scope>
    <source>
        <strain evidence="10 11">DSM 45110</strain>
    </source>
</reference>
<dbReference type="InterPro" id="IPR050250">
    <property type="entry name" value="Macrolide_Exporter_MacB"/>
</dbReference>
<evidence type="ECO:0000256" key="5">
    <source>
        <dbReference type="ARBA" id="ARBA00023136"/>
    </source>
</evidence>
<evidence type="ECO:0000256" key="7">
    <source>
        <dbReference type="SAM" id="Phobius"/>
    </source>
</evidence>
<feature type="transmembrane region" description="Helical" evidence="7">
    <location>
        <begin position="741"/>
        <end position="766"/>
    </location>
</feature>
<evidence type="ECO:0000256" key="2">
    <source>
        <dbReference type="ARBA" id="ARBA00022475"/>
    </source>
</evidence>
<gene>
    <name evidence="10" type="ORF">IRY30_08385</name>
</gene>
<feature type="domain" description="MacB-like periplasmic core" evidence="9">
    <location>
        <begin position="494"/>
        <end position="711"/>
    </location>
</feature>
<dbReference type="EMBL" id="JADKMY010000002">
    <property type="protein sequence ID" value="MBF4554087.1"/>
    <property type="molecule type" value="Genomic_DNA"/>
</dbReference>
<feature type="domain" description="MacB-like periplasmic core" evidence="9">
    <location>
        <begin position="24"/>
        <end position="233"/>
    </location>
</feature>
<keyword evidence="3 7" id="KW-0812">Transmembrane</keyword>
<dbReference type="RefSeq" id="WP_194556951.1">
    <property type="nucleotide sequence ID" value="NZ_JADKMY010000002.1"/>
</dbReference>
<feature type="transmembrane region" description="Helical" evidence="7">
    <location>
        <begin position="361"/>
        <end position="380"/>
    </location>
</feature>
<keyword evidence="11" id="KW-1185">Reference proteome</keyword>
<dbReference type="InterPro" id="IPR003838">
    <property type="entry name" value="ABC3_permease_C"/>
</dbReference>
<evidence type="ECO:0000313" key="10">
    <source>
        <dbReference type="EMBL" id="MBF4554087.1"/>
    </source>
</evidence>
<organism evidence="10 11">
    <name type="scientific">Corynebacterium suicordis DSM 45110</name>
    <dbReference type="NCBI Taxonomy" id="1121369"/>
    <lineage>
        <taxon>Bacteria</taxon>
        <taxon>Bacillati</taxon>
        <taxon>Actinomycetota</taxon>
        <taxon>Actinomycetes</taxon>
        <taxon>Mycobacteriales</taxon>
        <taxon>Corynebacteriaceae</taxon>
        <taxon>Corynebacterium</taxon>
    </lineage>
</organism>
<feature type="transmembrane region" description="Helical" evidence="7">
    <location>
        <begin position="494"/>
        <end position="516"/>
    </location>
</feature>
<feature type="transmembrane region" description="Helical" evidence="7">
    <location>
        <begin position="834"/>
        <end position="853"/>
    </location>
</feature>
<feature type="transmembrane region" description="Helical" evidence="7">
    <location>
        <begin position="265"/>
        <end position="291"/>
    </location>
</feature>
<dbReference type="Pfam" id="PF12704">
    <property type="entry name" value="MacB_PCD"/>
    <property type="match status" value="2"/>
</dbReference>
<name>A0ABR9ZL20_9CORY</name>
<sequence>MAHSSATMSKVSMRNIRSHKLRFFLTILSVVLGTAFIAGSFMFTNSLSSAFDSIVQSSYQNVDAVASTKKDSNEAIDDEFRQQLSADPRVEDFNISSGVQIVAADDENNTFEGGGAAPSVVQAFYPDDQQVGAATPIIEGRAPHGAEEVVVNQSAAERMGIEVGDRISLIDPSKPTKVTVVGIYSLDMEAGGFFGALMEVDSFLSTFRSGGVVDELLMTSAQDESAEAFVEYLNGAYPGVEFTTGAEKVKDETAEIDSALSFVNYFLLAFGLIALLVGTFIIANTFSMIVAQRMREFALLRALGTSQGQLTASVVLEAVVIGLIGSLLGVAAGFGLAKLIFTVLESLGMGLPAAGLSLTPTSVAVPLLLGVLVTVLSAWAPARRAGQVRPVEAMRMGDISSNSSLKVRTISGVVVLLLGLAAAVIGGWILVDAATGQRASLIGGGAVLMILGTFLVSPALSMLVVPLIGRAIGWPFGAVGKLARTNSQRNPRRTATTAFALTLGVALVAAIGMFGATMKNSVTELTESSIDSDYIVAGPSGAGPGQFPVQRGAIAKIKELDGVQEAVTFGVSGITAGGGSGAAQPAFTFVMDGDPSAVTNIEPVAGDVDFHEPGVLAGETFAKEQGWTVGQEVPLRMGGSGPELATVPLRGIYKDNQVLGNTVLSDEQLTQVKKDVPPLAGNSAAATTVQLVAVNGKDGTDLQQLRQDLETAVDDFVILTVQTKTEFAGAQAVMVDQMLNILYGLLALAVVVAILGIINTLALNVVERRQEVGMLRAVGTKRMQIRTMITLEAVQISVYGALVGTVLGVFLGWAFINAMEKEGLTNPVVPWDQLLFMVLGSAVVGMIAAVWPAHKAAATPPLEAIAD</sequence>
<dbReference type="InterPro" id="IPR025857">
    <property type="entry name" value="MacB_PCD"/>
</dbReference>
<dbReference type="Pfam" id="PF02687">
    <property type="entry name" value="FtsX"/>
    <property type="match status" value="2"/>
</dbReference>